<reference evidence="5" key="2">
    <citation type="journal article" date="2023" name="Plants (Basel)">
        <title>Annotation of the Turnera subulata (Passifloraceae) Draft Genome Reveals the S-Locus Evolved after the Divergence of Turneroideae from Passifloroideae in a Stepwise Manner.</title>
        <authorList>
            <person name="Henning P.M."/>
            <person name="Roalson E.H."/>
            <person name="Mir W."/>
            <person name="McCubbin A.G."/>
            <person name="Shore J.S."/>
        </authorList>
    </citation>
    <scope>NUCLEOTIDE SEQUENCE</scope>
    <source>
        <strain evidence="5">F60SS</strain>
    </source>
</reference>
<dbReference type="Gene3D" id="1.25.40.10">
    <property type="entry name" value="Tetratricopeptide repeat domain"/>
    <property type="match status" value="2"/>
</dbReference>
<dbReference type="AlphaFoldDB" id="A0A9Q0FPR1"/>
<dbReference type="SMART" id="SM01190">
    <property type="entry name" value="EMP24_GP25L"/>
    <property type="match status" value="1"/>
</dbReference>
<dbReference type="Proteomes" id="UP001141552">
    <property type="component" value="Unassembled WGS sequence"/>
</dbReference>
<evidence type="ECO:0000256" key="3">
    <source>
        <dbReference type="SAM" id="SignalP"/>
    </source>
</evidence>
<dbReference type="OrthoDB" id="1929172at2759"/>
<dbReference type="PANTHER" id="PTHR47926">
    <property type="entry name" value="PENTATRICOPEPTIDE REPEAT-CONTAINING PROTEIN"/>
    <property type="match status" value="1"/>
</dbReference>
<feature type="repeat" description="PPR" evidence="2">
    <location>
        <begin position="244"/>
        <end position="278"/>
    </location>
</feature>
<dbReference type="NCBIfam" id="TIGR00756">
    <property type="entry name" value="PPR"/>
    <property type="match status" value="1"/>
</dbReference>
<organism evidence="5 6">
    <name type="scientific">Turnera subulata</name>
    <dbReference type="NCBI Taxonomy" id="218843"/>
    <lineage>
        <taxon>Eukaryota</taxon>
        <taxon>Viridiplantae</taxon>
        <taxon>Streptophyta</taxon>
        <taxon>Embryophyta</taxon>
        <taxon>Tracheophyta</taxon>
        <taxon>Spermatophyta</taxon>
        <taxon>Magnoliopsida</taxon>
        <taxon>eudicotyledons</taxon>
        <taxon>Gunneridae</taxon>
        <taxon>Pentapetalae</taxon>
        <taxon>rosids</taxon>
        <taxon>fabids</taxon>
        <taxon>Malpighiales</taxon>
        <taxon>Passifloraceae</taxon>
        <taxon>Turnera</taxon>
    </lineage>
</organism>
<dbReference type="InterPro" id="IPR009038">
    <property type="entry name" value="GOLD_dom"/>
</dbReference>
<feature type="chain" id="PRO_5040188305" description="GOLD domain-containing protein" evidence="3">
    <location>
        <begin position="22"/>
        <end position="423"/>
    </location>
</feature>
<name>A0A9Q0FPR1_9ROSI</name>
<comment type="caution">
    <text evidence="5">The sequence shown here is derived from an EMBL/GenBank/DDBJ whole genome shotgun (WGS) entry which is preliminary data.</text>
</comment>
<evidence type="ECO:0000256" key="2">
    <source>
        <dbReference type="PROSITE-ProRule" id="PRU00708"/>
    </source>
</evidence>
<sequence length="423" mass="47750">MERPNLLIITTLGFMLTVAESMRFDLLSGNTKCISEDIKGNAMTVGKYTVVNPNEGYPVPDTHKVTVRVTSPFGNNYHHGDHADSGHFAFTAAEAGDYTACFWAPAHKPEMTVTVEFEWKSGVAAKDWSKLAKKGKIEGMELELKKLFDTVTAIHEEMFYLRAREEEMQQLNRSTNSKMAGLSFLSLVNCVSMSHLKQIHALSFVAKLQNHHLVLAKILRFTAVSPSGDLSYAHRLFDKIPQPNTFLYNTLIRGYAKSLYPSYSVNLFNQMRRSRVDPDEYSFNFLIKARSRVRASEVHDRGSGGERDEIHGATMERDYGVKANIEHYGCVINMLGQAGQLDKAYELTDSLPIPGNEVVWEALLTACRTYCDVVLAERVVKKLSELRPDDEVRYYNVLYNIYVAAGRTAEVNEVRSENHLLLC</sequence>
<keyword evidence="3" id="KW-0732">Signal</keyword>
<dbReference type="PROSITE" id="PS51375">
    <property type="entry name" value="PPR"/>
    <property type="match status" value="1"/>
</dbReference>
<dbReference type="GO" id="GO:0009451">
    <property type="term" value="P:RNA modification"/>
    <property type="evidence" value="ECO:0007669"/>
    <property type="project" value="InterPro"/>
</dbReference>
<dbReference type="PROSITE" id="PS50866">
    <property type="entry name" value="GOLD"/>
    <property type="match status" value="1"/>
</dbReference>
<feature type="signal peptide" evidence="3">
    <location>
        <begin position="1"/>
        <end position="21"/>
    </location>
</feature>
<dbReference type="InterPro" id="IPR011990">
    <property type="entry name" value="TPR-like_helical_dom_sf"/>
</dbReference>
<keyword evidence="1" id="KW-0677">Repeat</keyword>
<dbReference type="Pfam" id="PF13041">
    <property type="entry name" value="PPR_2"/>
    <property type="match status" value="1"/>
</dbReference>
<evidence type="ECO:0000256" key="1">
    <source>
        <dbReference type="ARBA" id="ARBA00022737"/>
    </source>
</evidence>
<feature type="domain" description="GOLD" evidence="4">
    <location>
        <begin position="31"/>
        <end position="146"/>
    </location>
</feature>
<accession>A0A9Q0FPR1</accession>
<evidence type="ECO:0000259" key="4">
    <source>
        <dbReference type="PROSITE" id="PS50866"/>
    </source>
</evidence>
<proteinExistence type="predicted"/>
<reference evidence="5" key="1">
    <citation type="submission" date="2022-02" db="EMBL/GenBank/DDBJ databases">
        <authorList>
            <person name="Henning P.M."/>
            <person name="McCubbin A.G."/>
            <person name="Shore J.S."/>
        </authorList>
    </citation>
    <scope>NUCLEOTIDE SEQUENCE</scope>
    <source>
        <strain evidence="5">F60SS</strain>
        <tissue evidence="5">Leaves</tissue>
    </source>
</reference>
<protein>
    <recommendedName>
        <fullName evidence="4">GOLD domain-containing protein</fullName>
    </recommendedName>
</protein>
<dbReference type="GO" id="GO:0003723">
    <property type="term" value="F:RNA binding"/>
    <property type="evidence" value="ECO:0007669"/>
    <property type="project" value="InterPro"/>
</dbReference>
<gene>
    <name evidence="5" type="ORF">Tsubulata_010553</name>
</gene>
<dbReference type="EMBL" id="JAKUCV010004434">
    <property type="protein sequence ID" value="KAJ4835390.1"/>
    <property type="molecule type" value="Genomic_DNA"/>
</dbReference>
<dbReference type="InterPro" id="IPR046960">
    <property type="entry name" value="PPR_At4g14850-like_plant"/>
</dbReference>
<dbReference type="Pfam" id="PF01105">
    <property type="entry name" value="EMP24_GP25L"/>
    <property type="match status" value="1"/>
</dbReference>
<keyword evidence="6" id="KW-1185">Reference proteome</keyword>
<dbReference type="InterPro" id="IPR002885">
    <property type="entry name" value="PPR_rpt"/>
</dbReference>
<dbReference type="Pfam" id="PF01535">
    <property type="entry name" value="PPR"/>
    <property type="match status" value="1"/>
</dbReference>
<evidence type="ECO:0000313" key="5">
    <source>
        <dbReference type="EMBL" id="KAJ4835390.1"/>
    </source>
</evidence>
<evidence type="ECO:0000313" key="6">
    <source>
        <dbReference type="Proteomes" id="UP001141552"/>
    </source>
</evidence>